<accession>A0ABU7CIJ2</accession>
<organism evidence="1 2">
    <name type="scientific">Ataeniobius toweri</name>
    <dbReference type="NCBI Taxonomy" id="208326"/>
    <lineage>
        <taxon>Eukaryota</taxon>
        <taxon>Metazoa</taxon>
        <taxon>Chordata</taxon>
        <taxon>Craniata</taxon>
        <taxon>Vertebrata</taxon>
        <taxon>Euteleostomi</taxon>
        <taxon>Actinopterygii</taxon>
        <taxon>Neopterygii</taxon>
        <taxon>Teleostei</taxon>
        <taxon>Neoteleostei</taxon>
        <taxon>Acanthomorphata</taxon>
        <taxon>Ovalentaria</taxon>
        <taxon>Atherinomorphae</taxon>
        <taxon>Cyprinodontiformes</taxon>
        <taxon>Goodeidae</taxon>
        <taxon>Ataeniobius</taxon>
    </lineage>
</organism>
<keyword evidence="2" id="KW-1185">Reference proteome</keyword>
<sequence length="103" mass="11434">MFLDCGRKLEYPVRTHARGEHAKAMQKDPQPGVEPRTFLLQCNSATNCATLHPYATVQPSHTLIALNKIQCDPLPAEVAYLANKVHLCVILSRYKSSLATEVC</sequence>
<proteinExistence type="predicted"/>
<protein>
    <submittedName>
        <fullName evidence="1">Uncharacterized protein</fullName>
    </submittedName>
</protein>
<dbReference type="EMBL" id="JAHUTI010090478">
    <property type="protein sequence ID" value="MED6261659.1"/>
    <property type="molecule type" value="Genomic_DNA"/>
</dbReference>
<evidence type="ECO:0000313" key="1">
    <source>
        <dbReference type="EMBL" id="MED6261659.1"/>
    </source>
</evidence>
<gene>
    <name evidence="1" type="ORF">ATANTOWER_008154</name>
</gene>
<evidence type="ECO:0000313" key="2">
    <source>
        <dbReference type="Proteomes" id="UP001345963"/>
    </source>
</evidence>
<comment type="caution">
    <text evidence="1">The sequence shown here is derived from an EMBL/GenBank/DDBJ whole genome shotgun (WGS) entry which is preliminary data.</text>
</comment>
<name>A0ABU7CIJ2_9TELE</name>
<dbReference type="Proteomes" id="UP001345963">
    <property type="component" value="Unassembled WGS sequence"/>
</dbReference>
<reference evidence="1 2" key="1">
    <citation type="submission" date="2021-07" db="EMBL/GenBank/DDBJ databases">
        <authorList>
            <person name="Palmer J.M."/>
        </authorList>
    </citation>
    <scope>NUCLEOTIDE SEQUENCE [LARGE SCALE GENOMIC DNA]</scope>
    <source>
        <strain evidence="1 2">AT_MEX2019</strain>
        <tissue evidence="1">Muscle</tissue>
    </source>
</reference>